<name>A0ABR2IA80_9PEZI</name>
<evidence type="ECO:0000256" key="1">
    <source>
        <dbReference type="PROSITE-ProRule" id="PRU00175"/>
    </source>
</evidence>
<evidence type="ECO:0000313" key="4">
    <source>
        <dbReference type="EMBL" id="KAK8859624.1"/>
    </source>
</evidence>
<dbReference type="PANTHER" id="PTHR22765">
    <property type="entry name" value="RING FINGER AND PROTEASE ASSOCIATED DOMAIN-CONTAINING"/>
    <property type="match status" value="1"/>
</dbReference>
<evidence type="ECO:0000259" key="3">
    <source>
        <dbReference type="PROSITE" id="PS50089"/>
    </source>
</evidence>
<dbReference type="Proteomes" id="UP001390339">
    <property type="component" value="Unassembled WGS sequence"/>
</dbReference>
<reference evidence="4 5" key="1">
    <citation type="journal article" date="2024" name="IMA Fungus">
        <title>Apiospora arundinis, a panoply of carbohydrate-active enzymes and secondary metabolites.</title>
        <authorList>
            <person name="Sorensen T."/>
            <person name="Petersen C."/>
            <person name="Muurmann A.T."/>
            <person name="Christiansen J.V."/>
            <person name="Brundto M.L."/>
            <person name="Overgaard C.K."/>
            <person name="Boysen A.T."/>
            <person name="Wollenberg R.D."/>
            <person name="Larsen T.O."/>
            <person name="Sorensen J.L."/>
            <person name="Nielsen K.L."/>
            <person name="Sondergaard T.E."/>
        </authorList>
    </citation>
    <scope>NUCLEOTIDE SEQUENCE [LARGE SCALE GENOMIC DNA]</scope>
    <source>
        <strain evidence="4 5">AAU 773</strain>
    </source>
</reference>
<dbReference type="PROSITE" id="PS50089">
    <property type="entry name" value="ZF_RING_2"/>
    <property type="match status" value="1"/>
</dbReference>
<dbReference type="PANTHER" id="PTHR22765:SF416">
    <property type="entry name" value="E3 UBIQUITIN-PROTEIN LIGASE GODZILLA"/>
    <property type="match status" value="1"/>
</dbReference>
<organism evidence="4 5">
    <name type="scientific">Apiospora arundinis</name>
    <dbReference type="NCBI Taxonomy" id="335852"/>
    <lineage>
        <taxon>Eukaryota</taxon>
        <taxon>Fungi</taxon>
        <taxon>Dikarya</taxon>
        <taxon>Ascomycota</taxon>
        <taxon>Pezizomycotina</taxon>
        <taxon>Sordariomycetes</taxon>
        <taxon>Xylariomycetidae</taxon>
        <taxon>Amphisphaeriales</taxon>
        <taxon>Apiosporaceae</taxon>
        <taxon>Apiospora</taxon>
    </lineage>
</organism>
<keyword evidence="2" id="KW-0812">Transmembrane</keyword>
<feature type="transmembrane region" description="Helical" evidence="2">
    <location>
        <begin position="22"/>
        <end position="41"/>
    </location>
</feature>
<dbReference type="Gene3D" id="3.30.40.10">
    <property type="entry name" value="Zinc/RING finger domain, C3HC4 (zinc finger)"/>
    <property type="match status" value="1"/>
</dbReference>
<dbReference type="InterPro" id="IPR013083">
    <property type="entry name" value="Znf_RING/FYVE/PHD"/>
</dbReference>
<dbReference type="SUPFAM" id="SSF57850">
    <property type="entry name" value="RING/U-box"/>
    <property type="match status" value="1"/>
</dbReference>
<dbReference type="InterPro" id="IPR001841">
    <property type="entry name" value="Znf_RING"/>
</dbReference>
<evidence type="ECO:0000313" key="5">
    <source>
        <dbReference type="Proteomes" id="UP001390339"/>
    </source>
</evidence>
<dbReference type="EMBL" id="JAPCWZ010000006">
    <property type="protein sequence ID" value="KAK8859624.1"/>
    <property type="molecule type" value="Genomic_DNA"/>
</dbReference>
<keyword evidence="2" id="KW-0472">Membrane</keyword>
<accession>A0ABR2IA80</accession>
<proteinExistence type="predicted"/>
<keyword evidence="1" id="KW-0863">Zinc-finger</keyword>
<dbReference type="InterPro" id="IPR051826">
    <property type="entry name" value="E3_ubiquitin-ligase_domain"/>
</dbReference>
<keyword evidence="1" id="KW-0862">Zinc</keyword>
<keyword evidence="5" id="KW-1185">Reference proteome</keyword>
<comment type="caution">
    <text evidence="4">The sequence shown here is derived from an EMBL/GenBank/DDBJ whole genome shotgun (WGS) entry which is preliminary data.</text>
</comment>
<keyword evidence="2" id="KW-1133">Transmembrane helix</keyword>
<feature type="domain" description="RING-type" evidence="3">
    <location>
        <begin position="151"/>
        <end position="191"/>
    </location>
</feature>
<keyword evidence="1" id="KW-0479">Metal-binding</keyword>
<sequence>MSGATSLEHGSELPDDQATRSAVALSITFIILVFIGIGHFAHRKAVLRPLRTRRVPPTRRLRSQRALGEVAVGNIPMIKYEEHMPPPPPPPPPPSPHRSTFGIWLSQLRHQHGATDDATRSRPLLARLRVAICGRRCDGSEEEPTRPPTTCSICTEDFLQGEQLRNLACGHLFHPACIDPWLCDRSRTCPLWYVGTRLRRR</sequence>
<dbReference type="CDD" id="cd16454">
    <property type="entry name" value="RING-H2_PA-TM-RING"/>
    <property type="match status" value="1"/>
</dbReference>
<gene>
    <name evidence="4" type="ORF">PGQ11_010358</name>
</gene>
<protein>
    <submittedName>
        <fullName evidence="4">Ring finger domain-containing protein</fullName>
    </submittedName>
</protein>
<dbReference type="Pfam" id="PF13639">
    <property type="entry name" value="zf-RING_2"/>
    <property type="match status" value="1"/>
</dbReference>
<evidence type="ECO:0000256" key="2">
    <source>
        <dbReference type="SAM" id="Phobius"/>
    </source>
</evidence>